<dbReference type="Proteomes" id="UP001178662">
    <property type="component" value="Chromosome"/>
</dbReference>
<evidence type="ECO:0000313" key="2">
    <source>
        <dbReference type="Proteomes" id="UP001178662"/>
    </source>
</evidence>
<sequence>MTKANSSEDGSFVFQLEVMLSAPNNGVALEQLLRALNQGKFTDYRILSGIELGATIKKAVKESTRSPIPVEKNDSNSLESRIEKFIISNQLIRLNINKGRGIKINMPCRIVNFDHANSLLTVYHVDEKQVYTVRMNEIDDFVE</sequence>
<name>A0AA95F5L0_9BACL</name>
<proteinExistence type="predicted"/>
<protein>
    <submittedName>
        <fullName evidence="1">Uncharacterized protein</fullName>
    </submittedName>
</protein>
<gene>
    <name evidence="1" type="ORF">P0Y55_04235</name>
</gene>
<dbReference type="AlphaFoldDB" id="A0AA95F5L0"/>
<accession>A0AA95F5L0</accession>
<dbReference type="EMBL" id="CP119317">
    <property type="protein sequence ID" value="WEK55280.1"/>
    <property type="molecule type" value="Genomic_DNA"/>
</dbReference>
<reference evidence="1" key="1">
    <citation type="submission" date="2023-03" db="EMBL/GenBank/DDBJ databases">
        <title>Andean soil-derived lignocellulolytic bacterial consortium as a source of novel taxa and putative plastic-active enzymes.</title>
        <authorList>
            <person name="Diaz-Garcia L."/>
            <person name="Chuvochina M."/>
            <person name="Feuerriegel G."/>
            <person name="Bunk B."/>
            <person name="Sproer C."/>
            <person name="Streit W.R."/>
            <person name="Rodriguez L.M."/>
            <person name="Overmann J."/>
            <person name="Jimenez D.J."/>
        </authorList>
    </citation>
    <scope>NUCLEOTIDE SEQUENCE</scope>
    <source>
        <strain evidence="1">MAG 2441</strain>
    </source>
</reference>
<keyword evidence="2" id="KW-1185">Reference proteome</keyword>
<evidence type="ECO:0000313" key="1">
    <source>
        <dbReference type="EMBL" id="WEK55280.1"/>
    </source>
</evidence>
<organism evidence="1 2">
    <name type="scientific">Candidatus Cohnella colombiensis</name>
    <dbReference type="NCBI Taxonomy" id="3121368"/>
    <lineage>
        <taxon>Bacteria</taxon>
        <taxon>Bacillati</taxon>
        <taxon>Bacillota</taxon>
        <taxon>Bacilli</taxon>
        <taxon>Bacillales</taxon>
        <taxon>Paenibacillaceae</taxon>
        <taxon>Cohnella</taxon>
    </lineage>
</organism>